<protein>
    <submittedName>
        <fullName evidence="4">D-serine deaminase-like pyridoxal phosphate-dependent protein</fullName>
    </submittedName>
</protein>
<evidence type="ECO:0000259" key="3">
    <source>
        <dbReference type="SMART" id="SM01119"/>
    </source>
</evidence>
<dbReference type="Gene3D" id="2.40.37.20">
    <property type="entry name" value="D-serine dehydratase-like domain"/>
    <property type="match status" value="1"/>
</dbReference>
<dbReference type="InterPro" id="IPR051466">
    <property type="entry name" value="D-amino_acid_metab_enzyme"/>
</dbReference>
<comment type="caution">
    <text evidence="4">The sequence shown here is derived from an EMBL/GenBank/DDBJ whole genome shotgun (WGS) entry which is preliminary data.</text>
</comment>
<dbReference type="SMART" id="SM01119">
    <property type="entry name" value="D-ser_dehydrat"/>
    <property type="match status" value="1"/>
</dbReference>
<keyword evidence="2" id="KW-0456">Lyase</keyword>
<dbReference type="PANTHER" id="PTHR28004">
    <property type="entry name" value="ZGC:162816-RELATED"/>
    <property type="match status" value="1"/>
</dbReference>
<feature type="domain" description="D-serine dehydratase-like" evidence="3">
    <location>
        <begin position="312"/>
        <end position="399"/>
    </location>
</feature>
<dbReference type="InterPro" id="IPR042208">
    <property type="entry name" value="D-ser_dehydrat-like_sf"/>
</dbReference>
<evidence type="ECO:0000313" key="4">
    <source>
        <dbReference type="EMBL" id="MBG6140988.1"/>
    </source>
</evidence>
<dbReference type="InterPro" id="IPR029066">
    <property type="entry name" value="PLP-binding_barrel"/>
</dbReference>
<name>A0A8J7GHZ1_9ACTN</name>
<comment type="similarity">
    <text evidence="1">Belongs to the DSD1 family.</text>
</comment>
<dbReference type="RefSeq" id="WP_233473067.1">
    <property type="nucleotide sequence ID" value="NZ_BONS01000019.1"/>
</dbReference>
<organism evidence="4 5">
    <name type="scientific">Longispora fulva</name>
    <dbReference type="NCBI Taxonomy" id="619741"/>
    <lineage>
        <taxon>Bacteria</taxon>
        <taxon>Bacillati</taxon>
        <taxon>Actinomycetota</taxon>
        <taxon>Actinomycetes</taxon>
        <taxon>Micromonosporales</taxon>
        <taxon>Micromonosporaceae</taxon>
        <taxon>Longispora</taxon>
    </lineage>
</organism>
<dbReference type="PANTHER" id="PTHR28004:SF8">
    <property type="entry name" value="D-SERINE DEAMINASE"/>
    <property type="match status" value="1"/>
</dbReference>
<evidence type="ECO:0000256" key="1">
    <source>
        <dbReference type="ARBA" id="ARBA00005323"/>
    </source>
</evidence>
<dbReference type="Gene3D" id="3.20.20.10">
    <property type="entry name" value="Alanine racemase"/>
    <property type="match status" value="1"/>
</dbReference>
<dbReference type="CDD" id="cd06818">
    <property type="entry name" value="PLPDE_III_cryptic_DSD"/>
    <property type="match status" value="1"/>
</dbReference>
<dbReference type="InterPro" id="IPR026956">
    <property type="entry name" value="D-ser_dehydrat-like_dom"/>
</dbReference>
<gene>
    <name evidence="4" type="ORF">IW245_007182</name>
</gene>
<sequence>MNAGLTEVVAVIDGSAVDRLRDERLDWRFKAVPADAWGSTVGEYAATKPHRTALGTPLLTIDADALDHNVSTMAGWCARAGLAHAPHGKTTMAPALWKRQLDAGAWGITLANAAQLRVGRAFGVRRIMLANALVDPVALRWLGAELDADPEFEFVSWVDSVRTVALMTEGLTGASRKVDVCVELGAPGGRTGCRDDEEAVAVAQAVRRSPALRLVGVAGYEGALAHDASAEGLAAVDAYLKRIGRFALAVDAQVVTAGGSAYFDQVGDLLGPMTSLGVTVILRAGAYIGHDDVFLKGVSPLTRWGGDGFRPAVRGWARVVSRPEPGLALLDGGKRDLPYDEGLPVPLDLPGAHVSALNDQHAFLRLPAGTDLMVGDVVRLGLSHPCTMFDKWTLIPVLDADGTVVDLVRTFF</sequence>
<dbReference type="AlphaFoldDB" id="A0A8J7GHZ1"/>
<evidence type="ECO:0000256" key="2">
    <source>
        <dbReference type="ARBA" id="ARBA00023239"/>
    </source>
</evidence>
<dbReference type="Pfam" id="PF14031">
    <property type="entry name" value="D-ser_dehydrat"/>
    <property type="match status" value="1"/>
</dbReference>
<evidence type="ECO:0000313" key="5">
    <source>
        <dbReference type="Proteomes" id="UP000622552"/>
    </source>
</evidence>
<proteinExistence type="inferred from homology"/>
<keyword evidence="5" id="KW-1185">Reference proteome</keyword>
<dbReference type="EMBL" id="JADOUF010000001">
    <property type="protein sequence ID" value="MBG6140988.1"/>
    <property type="molecule type" value="Genomic_DNA"/>
</dbReference>
<reference evidence="4" key="1">
    <citation type="submission" date="2020-11" db="EMBL/GenBank/DDBJ databases">
        <title>Sequencing the genomes of 1000 actinobacteria strains.</title>
        <authorList>
            <person name="Klenk H.-P."/>
        </authorList>
    </citation>
    <scope>NUCLEOTIDE SEQUENCE</scope>
    <source>
        <strain evidence="4">DSM 45356</strain>
    </source>
</reference>
<accession>A0A8J7GHZ1</accession>
<dbReference type="Proteomes" id="UP000622552">
    <property type="component" value="Unassembled WGS sequence"/>
</dbReference>
<dbReference type="InterPro" id="IPR001608">
    <property type="entry name" value="Ala_racemase_N"/>
</dbReference>
<dbReference type="GO" id="GO:0016829">
    <property type="term" value="F:lyase activity"/>
    <property type="evidence" value="ECO:0007669"/>
    <property type="project" value="UniProtKB-KW"/>
</dbReference>
<dbReference type="Pfam" id="PF01168">
    <property type="entry name" value="Ala_racemase_N"/>
    <property type="match status" value="1"/>
</dbReference>
<dbReference type="SUPFAM" id="SSF51419">
    <property type="entry name" value="PLP-binding barrel"/>
    <property type="match status" value="1"/>
</dbReference>